<dbReference type="CDD" id="cd06262">
    <property type="entry name" value="metallo-hydrolase-like_MBL-fold"/>
    <property type="match status" value="1"/>
</dbReference>
<evidence type="ECO:0000256" key="3">
    <source>
        <dbReference type="ARBA" id="ARBA00022801"/>
    </source>
</evidence>
<dbReference type="SUPFAM" id="SSF56281">
    <property type="entry name" value="Metallo-hydrolase/oxidoreductase"/>
    <property type="match status" value="1"/>
</dbReference>
<dbReference type="AlphaFoldDB" id="A0A1H9HZF9"/>
<dbReference type="PANTHER" id="PTHR46233">
    <property type="entry name" value="HYDROXYACYLGLUTATHIONE HYDROLASE GLOC"/>
    <property type="match status" value="1"/>
</dbReference>
<dbReference type="STRING" id="163.SAMN04487775_10362"/>
<gene>
    <name evidence="6" type="ORF">SAMN04487977_10845</name>
</gene>
<dbReference type="Gene3D" id="3.60.15.10">
    <property type="entry name" value="Ribonuclease Z/Hydroxyacylglutathione hydrolase-like"/>
    <property type="match status" value="1"/>
</dbReference>
<dbReference type="GO" id="GO:0046872">
    <property type="term" value="F:metal ion binding"/>
    <property type="evidence" value="ECO:0007669"/>
    <property type="project" value="UniProtKB-KW"/>
</dbReference>
<dbReference type="InterPro" id="IPR036866">
    <property type="entry name" value="RibonucZ/Hydroxyglut_hydro"/>
</dbReference>
<protein>
    <submittedName>
        <fullName evidence="6">Glyoxylase, beta-lactamase superfamily II</fullName>
    </submittedName>
</protein>
<keyword evidence="7" id="KW-1185">Reference proteome</keyword>
<evidence type="ECO:0000313" key="6">
    <source>
        <dbReference type="EMBL" id="SEQ67602.1"/>
    </source>
</evidence>
<dbReference type="GO" id="GO:0016787">
    <property type="term" value="F:hydrolase activity"/>
    <property type="evidence" value="ECO:0007669"/>
    <property type="project" value="UniProtKB-KW"/>
</dbReference>
<dbReference type="Proteomes" id="UP000182360">
    <property type="component" value="Unassembled WGS sequence"/>
</dbReference>
<keyword evidence="2" id="KW-0479">Metal-binding</keyword>
<evidence type="ECO:0000256" key="4">
    <source>
        <dbReference type="ARBA" id="ARBA00022833"/>
    </source>
</evidence>
<proteinExistence type="predicted"/>
<sequence length="199" mass="21814">MKVYFHLNIGGFSNCYIVVNEKTSEAIIIDPGKITEEIISRIEDNHLKLVAVLITHNHGSHAGGLHTLRKIYSPKILAADWEVAGEETTVISGDGTLRLAKMIVKYMSVPGHTSDSVVYQIGNILFTGDILSAGEIGSTNSSYSEYILKSNIEKKIFSQQDNVILMPGHGPPTTLGAVKAFTADFKKMIQSPQNDRVRN</sequence>
<feature type="domain" description="Metallo-beta-lactamase" evidence="5">
    <location>
        <begin position="12"/>
        <end position="169"/>
    </location>
</feature>
<dbReference type="EMBL" id="FOFU01000008">
    <property type="protein sequence ID" value="SEQ67602.1"/>
    <property type="molecule type" value="Genomic_DNA"/>
</dbReference>
<organism evidence="6 7">
    <name type="scientific">Treponema bryantii</name>
    <dbReference type="NCBI Taxonomy" id="163"/>
    <lineage>
        <taxon>Bacteria</taxon>
        <taxon>Pseudomonadati</taxon>
        <taxon>Spirochaetota</taxon>
        <taxon>Spirochaetia</taxon>
        <taxon>Spirochaetales</taxon>
        <taxon>Treponemataceae</taxon>
        <taxon>Treponema</taxon>
    </lineage>
</organism>
<evidence type="ECO:0000313" key="7">
    <source>
        <dbReference type="Proteomes" id="UP000182360"/>
    </source>
</evidence>
<keyword evidence="3" id="KW-0378">Hydrolase</keyword>
<evidence type="ECO:0000259" key="5">
    <source>
        <dbReference type="SMART" id="SM00849"/>
    </source>
</evidence>
<dbReference type="RefSeq" id="WP_074644630.1">
    <property type="nucleotide sequence ID" value="NZ_FOFU01000008.1"/>
</dbReference>
<comment type="cofactor">
    <cofactor evidence="1">
        <name>Zn(2+)</name>
        <dbReference type="ChEBI" id="CHEBI:29105"/>
    </cofactor>
</comment>
<accession>A0A1H9HZF9</accession>
<name>A0A1H9HZF9_9SPIR</name>
<dbReference type="OrthoDB" id="358818at2"/>
<keyword evidence="4" id="KW-0862">Zinc</keyword>
<dbReference type="eggNOG" id="COG0491">
    <property type="taxonomic scope" value="Bacteria"/>
</dbReference>
<dbReference type="InterPro" id="IPR001279">
    <property type="entry name" value="Metallo-B-lactamas"/>
</dbReference>
<dbReference type="SMART" id="SM00849">
    <property type="entry name" value="Lactamase_B"/>
    <property type="match status" value="1"/>
</dbReference>
<reference evidence="6 7" key="1">
    <citation type="submission" date="2016-10" db="EMBL/GenBank/DDBJ databases">
        <authorList>
            <person name="de Groot N.N."/>
        </authorList>
    </citation>
    <scope>NUCLEOTIDE SEQUENCE [LARGE SCALE GENOMIC DNA]</scope>
    <source>
        <strain evidence="6 7">B25</strain>
    </source>
</reference>
<evidence type="ECO:0000256" key="2">
    <source>
        <dbReference type="ARBA" id="ARBA00022723"/>
    </source>
</evidence>
<dbReference type="Pfam" id="PF00753">
    <property type="entry name" value="Lactamase_B"/>
    <property type="match status" value="2"/>
</dbReference>
<evidence type="ECO:0000256" key="1">
    <source>
        <dbReference type="ARBA" id="ARBA00001947"/>
    </source>
</evidence>
<dbReference type="InterPro" id="IPR051453">
    <property type="entry name" value="MBL_Glyoxalase_II"/>
</dbReference>
<dbReference type="PANTHER" id="PTHR46233:SF3">
    <property type="entry name" value="HYDROXYACYLGLUTATHIONE HYDROLASE GLOC"/>
    <property type="match status" value="1"/>
</dbReference>